<dbReference type="GO" id="GO:0005829">
    <property type="term" value="C:cytosol"/>
    <property type="evidence" value="ECO:0007669"/>
    <property type="project" value="TreeGrafter"/>
</dbReference>
<comment type="catalytic activity">
    <reaction evidence="2">
        <text>9-ribosyl-trans-zeatin 5'-phosphate + H2O = trans-zeatin + D-ribose 5-phosphate</text>
        <dbReference type="Rhea" id="RHEA:48564"/>
        <dbReference type="ChEBI" id="CHEBI:15377"/>
        <dbReference type="ChEBI" id="CHEBI:16522"/>
        <dbReference type="ChEBI" id="CHEBI:78346"/>
        <dbReference type="ChEBI" id="CHEBI:87947"/>
        <dbReference type="EC" id="3.2.2.n1"/>
    </reaction>
</comment>
<accession>A0A7W7VG34</accession>
<dbReference type="SUPFAM" id="SSF102405">
    <property type="entry name" value="MCP/YpsA-like"/>
    <property type="match status" value="1"/>
</dbReference>
<protein>
    <recommendedName>
        <fullName evidence="2">Cytokinin riboside 5'-monophosphate phosphoribohydrolase</fullName>
        <ecNumber evidence="2">3.2.2.n1</ecNumber>
    </recommendedName>
</protein>
<dbReference type="PANTHER" id="PTHR31223">
    <property type="entry name" value="LOG FAMILY PROTEIN YJL055W"/>
    <property type="match status" value="1"/>
</dbReference>
<dbReference type="AlphaFoldDB" id="A0A7W7VG34"/>
<dbReference type="NCBIfam" id="TIGR00730">
    <property type="entry name" value="Rossman fold protein, TIGR00730 family"/>
    <property type="match status" value="1"/>
</dbReference>
<dbReference type="InterPro" id="IPR031100">
    <property type="entry name" value="LOG_fam"/>
</dbReference>
<keyword evidence="4" id="KW-1185">Reference proteome</keyword>
<evidence type="ECO:0000313" key="3">
    <source>
        <dbReference type="EMBL" id="MBB4908956.1"/>
    </source>
</evidence>
<keyword evidence="2" id="KW-0203">Cytokinin biosynthesis</keyword>
<dbReference type="EMBL" id="JACHJQ010000005">
    <property type="protein sequence ID" value="MBB4908956.1"/>
    <property type="molecule type" value="Genomic_DNA"/>
</dbReference>
<proteinExistence type="inferred from homology"/>
<comment type="similarity">
    <text evidence="1 2">Belongs to the LOG family.</text>
</comment>
<dbReference type="Pfam" id="PF03641">
    <property type="entry name" value="Lysine_decarbox"/>
    <property type="match status" value="1"/>
</dbReference>
<dbReference type="Gene3D" id="3.40.50.450">
    <property type="match status" value="1"/>
</dbReference>
<dbReference type="Proteomes" id="UP000520767">
    <property type="component" value="Unassembled WGS sequence"/>
</dbReference>
<evidence type="ECO:0000256" key="2">
    <source>
        <dbReference type="RuleBase" id="RU363015"/>
    </source>
</evidence>
<gene>
    <name evidence="3" type="ORF">FHR82_005209</name>
</gene>
<evidence type="ECO:0000256" key="1">
    <source>
        <dbReference type="ARBA" id="ARBA00006763"/>
    </source>
</evidence>
<dbReference type="GO" id="GO:0009691">
    <property type="term" value="P:cytokinin biosynthetic process"/>
    <property type="evidence" value="ECO:0007669"/>
    <property type="project" value="UniProtKB-UniRule"/>
</dbReference>
<reference evidence="3 4" key="1">
    <citation type="submission" date="2020-08" db="EMBL/GenBank/DDBJ databases">
        <title>Genomic Encyclopedia of Type Strains, Phase III (KMG-III): the genomes of soil and plant-associated and newly described type strains.</title>
        <authorList>
            <person name="Whitman W."/>
        </authorList>
    </citation>
    <scope>NUCLEOTIDE SEQUENCE [LARGE SCALE GENOMIC DNA]</scope>
    <source>
        <strain evidence="3 4">CECT 8960</strain>
    </source>
</reference>
<comment type="catalytic activity">
    <reaction evidence="2">
        <text>N(6)-(dimethylallyl)adenosine 5'-phosphate + H2O = N(6)-dimethylallyladenine + D-ribose 5-phosphate</text>
        <dbReference type="Rhea" id="RHEA:48560"/>
        <dbReference type="ChEBI" id="CHEBI:15377"/>
        <dbReference type="ChEBI" id="CHEBI:17660"/>
        <dbReference type="ChEBI" id="CHEBI:57526"/>
        <dbReference type="ChEBI" id="CHEBI:78346"/>
        <dbReference type="EC" id="3.2.2.n1"/>
    </reaction>
</comment>
<dbReference type="RefSeq" id="WP_184813024.1">
    <property type="nucleotide sequence ID" value="NZ_JACHJQ010000005.1"/>
</dbReference>
<name>A0A7W7VG34_9PSEU</name>
<sequence>MRVCVFCGSSPGKGPAYQAAAKRVGEVFAERGIELVYGGASVGTMGVVADTVLEHGGKVHGVIPQSLVDREVAHPGLTTLKVVADLHERKAAMSELADGYLTLPGGAGTLEELFEVFTWAQLGLHDKPIALLDVGGYYQPMLRFLENMSAEGFLADDFRGMLIVTTEVTEALDRFVDYRPPRTKWT</sequence>
<dbReference type="PANTHER" id="PTHR31223:SF70">
    <property type="entry name" value="LOG FAMILY PROTEIN YJL055W"/>
    <property type="match status" value="1"/>
</dbReference>
<evidence type="ECO:0000313" key="4">
    <source>
        <dbReference type="Proteomes" id="UP000520767"/>
    </source>
</evidence>
<comment type="caution">
    <text evidence="3">The sequence shown here is derived from an EMBL/GenBank/DDBJ whole genome shotgun (WGS) entry which is preliminary data.</text>
</comment>
<keyword evidence="2" id="KW-0378">Hydrolase</keyword>
<dbReference type="InterPro" id="IPR005269">
    <property type="entry name" value="LOG"/>
</dbReference>
<organism evidence="3 4">
    <name type="scientific">Actinophytocola algeriensis</name>
    <dbReference type="NCBI Taxonomy" id="1768010"/>
    <lineage>
        <taxon>Bacteria</taxon>
        <taxon>Bacillati</taxon>
        <taxon>Actinomycetota</taxon>
        <taxon>Actinomycetes</taxon>
        <taxon>Pseudonocardiales</taxon>
        <taxon>Pseudonocardiaceae</taxon>
    </lineage>
</organism>
<dbReference type="EC" id="3.2.2.n1" evidence="2"/>
<dbReference type="GO" id="GO:0016799">
    <property type="term" value="F:hydrolase activity, hydrolyzing N-glycosyl compounds"/>
    <property type="evidence" value="ECO:0007669"/>
    <property type="project" value="TreeGrafter"/>
</dbReference>